<keyword evidence="2" id="KW-1185">Reference proteome</keyword>
<proteinExistence type="predicted"/>
<dbReference type="Pfam" id="PF02353">
    <property type="entry name" value="CMAS"/>
    <property type="match status" value="1"/>
</dbReference>
<evidence type="ECO:0000313" key="1">
    <source>
        <dbReference type="EMBL" id="KAJ6313186.1"/>
    </source>
</evidence>
<dbReference type="InterPro" id="IPR029063">
    <property type="entry name" value="SAM-dependent_MTases_sf"/>
</dbReference>
<dbReference type="InterPro" id="IPR050723">
    <property type="entry name" value="CFA/CMAS"/>
</dbReference>
<comment type="caution">
    <text evidence="1">The sequence shown here is derived from an EMBL/GenBank/DDBJ whole genome shotgun (WGS) entry which is preliminary data.</text>
</comment>
<dbReference type="EMBL" id="JAPFFI010000024">
    <property type="protein sequence ID" value="KAJ6313186.1"/>
    <property type="molecule type" value="Genomic_DNA"/>
</dbReference>
<reference evidence="1" key="2">
    <citation type="journal article" date="2023" name="Int. J. Mol. Sci.">
        <title>De Novo Assembly and Annotation of 11 Diverse Shrub Willow (Salix) Genomes Reveals Novel Gene Organization in Sex-Linked Regions.</title>
        <authorList>
            <person name="Hyden B."/>
            <person name="Feng K."/>
            <person name="Yates T.B."/>
            <person name="Jawdy S."/>
            <person name="Cereghino C."/>
            <person name="Smart L.B."/>
            <person name="Muchero W."/>
        </authorList>
    </citation>
    <scope>NUCLEOTIDE SEQUENCE</scope>
    <source>
        <tissue evidence="1">Shoot tip</tissue>
    </source>
</reference>
<reference evidence="1" key="1">
    <citation type="submission" date="2022-10" db="EMBL/GenBank/DDBJ databases">
        <authorList>
            <person name="Hyden B.L."/>
            <person name="Feng K."/>
            <person name="Yates T."/>
            <person name="Jawdy S."/>
            <person name="Smart L.B."/>
            <person name="Muchero W."/>
        </authorList>
    </citation>
    <scope>NUCLEOTIDE SEQUENCE</scope>
    <source>
        <tissue evidence="1">Shoot tip</tissue>
    </source>
</reference>
<protein>
    <submittedName>
        <fullName evidence="1">Uncharacterized protein</fullName>
    </submittedName>
</protein>
<dbReference type="PANTHER" id="PTHR43667">
    <property type="entry name" value="CYCLOPROPANE-FATTY-ACYL-PHOSPHOLIPID SYNTHASE"/>
    <property type="match status" value="1"/>
</dbReference>
<dbReference type="Proteomes" id="UP001141253">
    <property type="component" value="Chromosome 10"/>
</dbReference>
<evidence type="ECO:0000313" key="2">
    <source>
        <dbReference type="Proteomes" id="UP001141253"/>
    </source>
</evidence>
<dbReference type="PANTHER" id="PTHR43667:SF2">
    <property type="entry name" value="FATTY ACID C-METHYL TRANSFERASE"/>
    <property type="match status" value="1"/>
</dbReference>
<accession>A0ABQ8ZY14</accession>
<dbReference type="Gene3D" id="3.40.50.150">
    <property type="entry name" value="Vaccinia Virus protein VP39"/>
    <property type="match status" value="1"/>
</dbReference>
<sequence>MLSCWCLYFDAEATVAAADCSSGETCTALIHRKQMAPSRLEEEEGETLTFEGTSKKFNLEVVLKVHNPQFYWKVMTRADIGLADAYIDGDFSFADKDQGLLDLVMVLIANRDANKSISEVNKKRGWWTPTLFTAGIASAKFFLQHVLRQNTLTQARRNVSRHYDLGNEFFSLFLGETMQYSTVIFKTEDEDLNTAQLRKISALIEKVSL</sequence>
<name>A0ABQ8ZY14_9ROSI</name>
<gene>
    <name evidence="1" type="ORF">OIU77_014649</name>
</gene>
<dbReference type="SUPFAM" id="SSF53335">
    <property type="entry name" value="S-adenosyl-L-methionine-dependent methyltransferases"/>
    <property type="match status" value="1"/>
</dbReference>
<organism evidence="1 2">
    <name type="scientific">Salix suchowensis</name>
    <dbReference type="NCBI Taxonomy" id="1278906"/>
    <lineage>
        <taxon>Eukaryota</taxon>
        <taxon>Viridiplantae</taxon>
        <taxon>Streptophyta</taxon>
        <taxon>Embryophyta</taxon>
        <taxon>Tracheophyta</taxon>
        <taxon>Spermatophyta</taxon>
        <taxon>Magnoliopsida</taxon>
        <taxon>eudicotyledons</taxon>
        <taxon>Gunneridae</taxon>
        <taxon>Pentapetalae</taxon>
        <taxon>rosids</taxon>
        <taxon>fabids</taxon>
        <taxon>Malpighiales</taxon>
        <taxon>Salicaceae</taxon>
        <taxon>Saliceae</taxon>
        <taxon>Salix</taxon>
    </lineage>
</organism>